<keyword evidence="2" id="KW-1185">Reference proteome</keyword>
<evidence type="ECO:0000313" key="1">
    <source>
        <dbReference type="EMBL" id="WYJ77030.1"/>
    </source>
</evidence>
<protein>
    <submittedName>
        <fullName evidence="1">Uncharacterized protein</fullName>
    </submittedName>
</protein>
<proteinExistence type="predicted"/>
<gene>
    <name evidence="1" type="ORF">DOK78_001668</name>
</gene>
<dbReference type="EMBL" id="CP147251">
    <property type="protein sequence ID" value="WYJ77030.1"/>
    <property type="molecule type" value="Genomic_DNA"/>
</dbReference>
<evidence type="ECO:0000313" key="2">
    <source>
        <dbReference type="Proteomes" id="UP000664701"/>
    </source>
</evidence>
<dbReference type="Proteomes" id="UP000664701">
    <property type="component" value="Chromosome"/>
</dbReference>
<organism evidence="1 2">
    <name type="scientific">Candidatus Enterococcus lowellii</name>
    <dbReference type="NCBI Taxonomy" id="2230877"/>
    <lineage>
        <taxon>Bacteria</taxon>
        <taxon>Bacillati</taxon>
        <taxon>Bacillota</taxon>
        <taxon>Bacilli</taxon>
        <taxon>Lactobacillales</taxon>
        <taxon>Enterococcaceae</taxon>
        <taxon>Enterococcus</taxon>
    </lineage>
</organism>
<accession>A0ABZ2SPU1</accession>
<reference evidence="1 2" key="1">
    <citation type="submission" date="2024-03" db="EMBL/GenBank/DDBJ databases">
        <title>The Genome Sequence of Enterococcus sp. DIV2402.</title>
        <authorList>
            <consortium name="The Broad Institute Genomics Platform"/>
            <consortium name="The Broad Institute Microbial Omics Core"/>
            <consortium name="The Broad Institute Genomic Center for Infectious Diseases"/>
            <person name="Earl A."/>
            <person name="Manson A."/>
            <person name="Gilmore M."/>
            <person name="Schwartman J."/>
            <person name="Shea T."/>
            <person name="Abouelleil A."/>
            <person name="Cao P."/>
            <person name="Chapman S."/>
            <person name="Cusick C."/>
            <person name="Young S."/>
            <person name="Neafsey D."/>
            <person name="Nusbaum C."/>
            <person name="Birren B."/>
        </authorList>
    </citation>
    <scope>NUCLEOTIDE SEQUENCE [LARGE SCALE GENOMIC DNA]</scope>
    <source>
        <strain evidence="1 2">DIV2402</strain>
    </source>
</reference>
<sequence>MLRKIERKDVLALQQLNAMELGYAVSLELTETINYKN</sequence>
<name>A0ABZ2SPU1_9ENTE</name>